<feature type="region of interest" description="Disordered" evidence="2">
    <location>
        <begin position="252"/>
        <end position="312"/>
    </location>
</feature>
<accession>A0A6S7HXE4</accession>
<dbReference type="Proteomes" id="UP001152795">
    <property type="component" value="Unassembled WGS sequence"/>
</dbReference>
<organism evidence="3 4">
    <name type="scientific">Paramuricea clavata</name>
    <name type="common">Red gorgonian</name>
    <name type="synonym">Violescent sea-whip</name>
    <dbReference type="NCBI Taxonomy" id="317549"/>
    <lineage>
        <taxon>Eukaryota</taxon>
        <taxon>Metazoa</taxon>
        <taxon>Cnidaria</taxon>
        <taxon>Anthozoa</taxon>
        <taxon>Octocorallia</taxon>
        <taxon>Malacalcyonacea</taxon>
        <taxon>Plexauridae</taxon>
        <taxon>Paramuricea</taxon>
    </lineage>
</organism>
<feature type="compositionally biased region" description="Basic and acidic residues" evidence="2">
    <location>
        <begin position="54"/>
        <end position="82"/>
    </location>
</feature>
<reference evidence="3" key="1">
    <citation type="submission" date="2020-04" db="EMBL/GenBank/DDBJ databases">
        <authorList>
            <person name="Alioto T."/>
            <person name="Alioto T."/>
            <person name="Gomez Garrido J."/>
        </authorList>
    </citation>
    <scope>NUCLEOTIDE SEQUENCE</scope>
    <source>
        <strain evidence="3">A484AB</strain>
    </source>
</reference>
<sequence length="377" mass="43072">MELTISTHEKVFIDSVIRNTWKGKWTSPGGEVKVFTTKYHIIKWTGRNTRKPVVMKDDSKRSASKKLERRVTLSGDRGTEAKDQNDMHHYELDNANKNEIIDNFLIVDESQRNEFSTDQHQNELRRCSSEISTQCDADIKPCHCTEFAEQFKRIERDIESLKNRLEIDEGEEIVLACNTSTCLNEKVQLRNNLESANRKIKGLETKIELLVCKKSLTMAIRIIQEDNSQQNNNSCIEKQESPWVKVRDKQLKKKKRKHCEAKKSPQHAAAESEENLPQISEETQTVQPNNVSNDQTRDKQKNDNPVGTKTYKSTTSTVSVVGDSMIKHINGYKMSKANTKVQVSSFAGCNMQDMTDMLQIYLHEFSLAASSQANRGG</sequence>
<protein>
    <submittedName>
        <fullName evidence="3">Uncharacterized protein</fullName>
    </submittedName>
</protein>
<feature type="coiled-coil region" evidence="1">
    <location>
        <begin position="144"/>
        <end position="213"/>
    </location>
</feature>
<feature type="region of interest" description="Disordered" evidence="2">
    <location>
        <begin position="53"/>
        <end position="82"/>
    </location>
</feature>
<evidence type="ECO:0000313" key="3">
    <source>
        <dbReference type="EMBL" id="CAB4008090.1"/>
    </source>
</evidence>
<feature type="compositionally biased region" description="Polar residues" evidence="2">
    <location>
        <begin position="303"/>
        <end position="312"/>
    </location>
</feature>
<dbReference type="AlphaFoldDB" id="A0A6S7HXE4"/>
<evidence type="ECO:0000313" key="4">
    <source>
        <dbReference type="Proteomes" id="UP001152795"/>
    </source>
</evidence>
<name>A0A6S7HXE4_PARCT</name>
<keyword evidence="4" id="KW-1185">Reference proteome</keyword>
<proteinExistence type="predicted"/>
<feature type="compositionally biased region" description="Polar residues" evidence="2">
    <location>
        <begin position="275"/>
        <end position="294"/>
    </location>
</feature>
<gene>
    <name evidence="3" type="ORF">PACLA_8A070564</name>
</gene>
<evidence type="ECO:0000256" key="1">
    <source>
        <dbReference type="SAM" id="Coils"/>
    </source>
</evidence>
<comment type="caution">
    <text evidence="3">The sequence shown here is derived from an EMBL/GenBank/DDBJ whole genome shotgun (WGS) entry which is preliminary data.</text>
</comment>
<dbReference type="EMBL" id="CACRXK020006016">
    <property type="protein sequence ID" value="CAB4008090.1"/>
    <property type="molecule type" value="Genomic_DNA"/>
</dbReference>
<evidence type="ECO:0000256" key="2">
    <source>
        <dbReference type="SAM" id="MobiDB-lite"/>
    </source>
</evidence>
<keyword evidence="1" id="KW-0175">Coiled coil</keyword>
<dbReference type="Gene3D" id="3.40.50.12690">
    <property type="match status" value="1"/>
</dbReference>